<comment type="subcellular location">
    <subcellularLocation>
        <location evidence="2">Cytoplasm</location>
    </subcellularLocation>
    <subcellularLocation>
        <location evidence="1">Nucleus</location>
    </subcellularLocation>
</comment>
<dbReference type="InterPro" id="IPR047226">
    <property type="entry name" value="KH-I_MEX3_rpt2"/>
</dbReference>
<evidence type="ECO:0000313" key="9">
    <source>
        <dbReference type="EMBL" id="ADY42845.1"/>
    </source>
</evidence>
<keyword evidence="6" id="KW-0694">RNA-binding</keyword>
<dbReference type="CDD" id="cd22423">
    <property type="entry name" value="KH-I_MEX3_rpt1"/>
    <property type="match status" value="1"/>
</dbReference>
<feature type="region of interest" description="Disordered" evidence="7">
    <location>
        <begin position="445"/>
        <end position="464"/>
    </location>
</feature>
<dbReference type="PROSITE" id="PS50084">
    <property type="entry name" value="KH_TYPE_1"/>
    <property type="match status" value="2"/>
</dbReference>
<evidence type="ECO:0000256" key="5">
    <source>
        <dbReference type="ARBA" id="ARBA00023242"/>
    </source>
</evidence>
<dbReference type="FunFam" id="3.30.1370.10:FF:000012">
    <property type="entry name" value="Mex-3 RNA-binding family member D"/>
    <property type="match status" value="1"/>
</dbReference>
<dbReference type="InterPro" id="IPR004088">
    <property type="entry name" value="KH_dom_type_1"/>
</dbReference>
<evidence type="ECO:0000256" key="1">
    <source>
        <dbReference type="ARBA" id="ARBA00004123"/>
    </source>
</evidence>
<accession>F1KY91</accession>
<evidence type="ECO:0000259" key="8">
    <source>
        <dbReference type="SMART" id="SM00322"/>
    </source>
</evidence>
<keyword evidence="5" id="KW-0539">Nucleus</keyword>
<dbReference type="CDD" id="cd22424">
    <property type="entry name" value="KH-I_MEX3_rpt2"/>
    <property type="match status" value="1"/>
</dbReference>
<feature type="region of interest" description="Disordered" evidence="7">
    <location>
        <begin position="401"/>
        <end position="420"/>
    </location>
</feature>
<dbReference type="InterPro" id="IPR047227">
    <property type="entry name" value="MEX3"/>
</dbReference>
<feature type="domain" description="K Homology" evidence="8">
    <location>
        <begin position="243"/>
        <end position="310"/>
    </location>
</feature>
<protein>
    <submittedName>
        <fullName evidence="9">RNA-binding protein MEX3B</fullName>
    </submittedName>
</protein>
<feature type="region of interest" description="Disordered" evidence="7">
    <location>
        <begin position="15"/>
        <end position="36"/>
    </location>
</feature>
<name>F1KY91_ASCSU</name>
<dbReference type="SMART" id="SM00322">
    <property type="entry name" value="KH"/>
    <property type="match status" value="2"/>
</dbReference>
<dbReference type="InterPro" id="IPR047228">
    <property type="entry name" value="KH-I_MEX3_rpt1"/>
</dbReference>
<organism evidence="9">
    <name type="scientific">Ascaris suum</name>
    <name type="common">Pig roundworm</name>
    <name type="synonym">Ascaris lumbricoides</name>
    <dbReference type="NCBI Taxonomy" id="6253"/>
    <lineage>
        <taxon>Eukaryota</taxon>
        <taxon>Metazoa</taxon>
        <taxon>Ecdysozoa</taxon>
        <taxon>Nematoda</taxon>
        <taxon>Chromadorea</taxon>
        <taxon>Rhabditida</taxon>
        <taxon>Spirurina</taxon>
        <taxon>Ascaridomorpha</taxon>
        <taxon>Ascaridoidea</taxon>
        <taxon>Ascarididae</taxon>
        <taxon>Ascaris</taxon>
    </lineage>
</organism>
<dbReference type="InterPro" id="IPR004087">
    <property type="entry name" value="KH_dom"/>
</dbReference>
<sequence>MLEDLEMPIVAMPRALSGAGSSTPSEEGFVSGSSADEPSYVDRLAVDLGSFSISTNNSHGFSLFGVQQQPLQQKCSSESGASSGETDHSNMFLVHDITERMASEGVLTVPIQHPTDRGSQLPGSWFYEIGSDENSGSPTGESHDDFRAALSLSARNITESVEVPSSEHVAEIVGRQGCKIKALRAKTNTYIKTPVRGEEPIFVVTGRPEDVADAKREIECAAEHFTQIRASRRHSQGGAPAPGHITAYVRVPLIVVGLVVGPKGATIKRIQQDTHTYIITPSREREPIFEVTGLPHNVDAARREIEHHIYQRTGNMPITDPNASIGSYDLQGNIASAANARPSGVNYGPLAQSVRRQSTIDTLTNGSFLPAEFHKNATDISFGASALGGLIRSGGFSTAYSAAGSPPPAHSSNSSSSSSTSSSHMLYNTLELCAMGGSLGTSLGGSQSILHPRRSSQVAQQHSQANINSSMLMSDASSASHIGSTTGSYPAWSAVYSTTGIGAESAQAIGCNQSSGNSSFTQAHQITDMFNSRPSLGSFLSSLGGTCGGTLTQQHCSSLRDEGIGESPSFSSGTFGSDPYHLMMASIWSDLEGGREQTSAPVDAAVATA</sequence>
<feature type="compositionally biased region" description="Polar residues" evidence="7">
    <location>
        <begin position="455"/>
        <end position="464"/>
    </location>
</feature>
<dbReference type="PANTHER" id="PTHR23285">
    <property type="entry name" value="RING FINGER AND KH DOMAIN CONTAINING PROTEIN 1"/>
    <property type="match status" value="1"/>
</dbReference>
<dbReference type="GO" id="GO:0005634">
    <property type="term" value="C:nucleus"/>
    <property type="evidence" value="ECO:0007669"/>
    <property type="project" value="UniProtKB-SubCell"/>
</dbReference>
<proteinExistence type="evidence at transcript level"/>
<evidence type="ECO:0000256" key="4">
    <source>
        <dbReference type="ARBA" id="ARBA00022737"/>
    </source>
</evidence>
<evidence type="ECO:0000256" key="3">
    <source>
        <dbReference type="ARBA" id="ARBA00022490"/>
    </source>
</evidence>
<reference evidence="9" key="1">
    <citation type="journal article" date="2011" name="Genome Res.">
        <title>Deep small RNA sequencing from the nematode Ascaris reveals conservation, functional diversification, and novel developmental profiles.</title>
        <authorList>
            <person name="Wang J."/>
            <person name="Czech B."/>
            <person name="Crunk A."/>
            <person name="Wallace A."/>
            <person name="Mitreva M."/>
            <person name="Hannon G.J."/>
            <person name="Davis R.E."/>
        </authorList>
    </citation>
    <scope>NUCLEOTIDE SEQUENCE</scope>
</reference>
<feature type="compositionally biased region" description="Polar residues" evidence="7">
    <location>
        <begin position="19"/>
        <end position="36"/>
    </location>
</feature>
<dbReference type="AlphaFoldDB" id="F1KY91"/>
<dbReference type="InterPro" id="IPR036612">
    <property type="entry name" value="KH_dom_type_1_sf"/>
</dbReference>
<dbReference type="GO" id="GO:0003723">
    <property type="term" value="F:RNA binding"/>
    <property type="evidence" value="ECO:0007669"/>
    <property type="project" value="UniProtKB-UniRule"/>
</dbReference>
<keyword evidence="3" id="KW-0963">Cytoplasm</keyword>
<keyword evidence="4" id="KW-0677">Repeat</keyword>
<dbReference type="SUPFAM" id="SSF54791">
    <property type="entry name" value="Eukaryotic type KH-domain (KH-domain type I)"/>
    <property type="match status" value="2"/>
</dbReference>
<dbReference type="Gene3D" id="3.30.1370.10">
    <property type="entry name" value="K Homology domain, type 1"/>
    <property type="match status" value="2"/>
</dbReference>
<evidence type="ECO:0000256" key="7">
    <source>
        <dbReference type="SAM" id="MobiDB-lite"/>
    </source>
</evidence>
<dbReference type="GO" id="GO:0005737">
    <property type="term" value="C:cytoplasm"/>
    <property type="evidence" value="ECO:0007669"/>
    <property type="project" value="UniProtKB-SubCell"/>
</dbReference>
<feature type="domain" description="K Homology" evidence="8">
    <location>
        <begin position="155"/>
        <end position="223"/>
    </location>
</feature>
<evidence type="ECO:0000256" key="6">
    <source>
        <dbReference type="PROSITE-ProRule" id="PRU00117"/>
    </source>
</evidence>
<dbReference type="PANTHER" id="PTHR23285:SF7">
    <property type="entry name" value="LD09246P1"/>
    <property type="match status" value="1"/>
</dbReference>
<dbReference type="EMBL" id="JI167926">
    <property type="protein sequence ID" value="ADY42845.1"/>
    <property type="molecule type" value="mRNA"/>
</dbReference>
<dbReference type="Pfam" id="PF00013">
    <property type="entry name" value="KH_1"/>
    <property type="match status" value="2"/>
</dbReference>
<evidence type="ECO:0000256" key="2">
    <source>
        <dbReference type="ARBA" id="ARBA00004496"/>
    </source>
</evidence>